<reference evidence="2" key="1">
    <citation type="submission" date="2016-10" db="EMBL/GenBank/DDBJ databases">
        <title>Sequence of Gallionella enrichment culture.</title>
        <authorList>
            <person name="Poehlein A."/>
            <person name="Muehling M."/>
            <person name="Daniel R."/>
        </authorList>
    </citation>
    <scope>NUCLEOTIDE SEQUENCE</scope>
</reference>
<gene>
    <name evidence="2" type="ORF">GALL_480350</name>
</gene>
<proteinExistence type="predicted"/>
<organism evidence="2">
    <name type="scientific">mine drainage metagenome</name>
    <dbReference type="NCBI Taxonomy" id="410659"/>
    <lineage>
        <taxon>unclassified sequences</taxon>
        <taxon>metagenomes</taxon>
        <taxon>ecological metagenomes</taxon>
    </lineage>
</organism>
<dbReference type="AlphaFoldDB" id="A0A1J5PYK7"/>
<dbReference type="EMBL" id="MLJW01004246">
    <property type="protein sequence ID" value="OIQ70355.1"/>
    <property type="molecule type" value="Genomic_DNA"/>
</dbReference>
<sequence>MGPEPLFRPSRITPLVISSTITDPISALTTDPRPPPRLLPPSTAAVSAAISSPMPVSVPAPPRRAAYSSPDSPHSMPEMV</sequence>
<name>A0A1J5PYK7_9ZZZZ</name>
<feature type="region of interest" description="Disordered" evidence="1">
    <location>
        <begin position="23"/>
        <end position="80"/>
    </location>
</feature>
<feature type="compositionally biased region" description="Low complexity" evidence="1">
    <location>
        <begin position="63"/>
        <end position="73"/>
    </location>
</feature>
<accession>A0A1J5PYK7</accession>
<evidence type="ECO:0000313" key="2">
    <source>
        <dbReference type="EMBL" id="OIQ70355.1"/>
    </source>
</evidence>
<feature type="compositionally biased region" description="Low complexity" evidence="1">
    <location>
        <begin position="40"/>
        <end position="55"/>
    </location>
</feature>
<evidence type="ECO:0000256" key="1">
    <source>
        <dbReference type="SAM" id="MobiDB-lite"/>
    </source>
</evidence>
<comment type="caution">
    <text evidence="2">The sequence shown here is derived from an EMBL/GenBank/DDBJ whole genome shotgun (WGS) entry which is preliminary data.</text>
</comment>
<protein>
    <submittedName>
        <fullName evidence="2">Uncharacterized protein</fullName>
    </submittedName>
</protein>